<keyword evidence="6" id="KW-1185">Reference proteome</keyword>
<dbReference type="STRING" id="570156.AOG27_08620"/>
<gene>
    <name evidence="3" type="ORF">AOG27_08620</name>
    <name evidence="4" type="ORF">PQI24_05825</name>
</gene>
<dbReference type="Gene3D" id="3.10.450.160">
    <property type="entry name" value="inner membrane protein cigr"/>
    <property type="match status" value="1"/>
</dbReference>
<name>A0A0P7D566_9GAMM</name>
<sequence length="106" mass="11705">MKALLTVAVIGLSLVTAGALAKDKDKDKGKDKSLPPGLEKKLDNGGDLPPGWQKKLRKGDILDRDIYRRGKVIKSRDRDGLISIQVDDTVVRLVEDTREIISILSR</sequence>
<organism evidence="3 5">
    <name type="scientific">Pseudoalteromonas lipolytica</name>
    <dbReference type="NCBI Taxonomy" id="570156"/>
    <lineage>
        <taxon>Bacteria</taxon>
        <taxon>Pseudomonadati</taxon>
        <taxon>Pseudomonadota</taxon>
        <taxon>Gammaproteobacteria</taxon>
        <taxon>Alteromonadales</taxon>
        <taxon>Pseudoalteromonadaceae</taxon>
        <taxon>Pseudoalteromonas</taxon>
    </lineage>
</organism>
<evidence type="ECO:0000313" key="5">
    <source>
        <dbReference type="Proteomes" id="UP000050378"/>
    </source>
</evidence>
<dbReference type="Proteomes" id="UP001377972">
    <property type="component" value="Unassembled WGS sequence"/>
</dbReference>
<evidence type="ECO:0000313" key="6">
    <source>
        <dbReference type="Proteomes" id="UP001377972"/>
    </source>
</evidence>
<feature type="region of interest" description="Disordered" evidence="1">
    <location>
        <begin position="22"/>
        <end position="50"/>
    </location>
</feature>
<evidence type="ECO:0000313" key="3">
    <source>
        <dbReference type="EMBL" id="KPM83706.1"/>
    </source>
</evidence>
<evidence type="ECO:0008006" key="7">
    <source>
        <dbReference type="Google" id="ProtNLM"/>
    </source>
</evidence>
<proteinExistence type="predicted"/>
<evidence type="ECO:0000256" key="2">
    <source>
        <dbReference type="SAM" id="SignalP"/>
    </source>
</evidence>
<reference evidence="4 6" key="2">
    <citation type="submission" date="2023-01" db="EMBL/GenBank/DDBJ databases">
        <title>Trichodesmium-associated heterotrophic epibiont bacteria.</title>
        <authorList>
            <person name="Cleveland C.S."/>
            <person name="Webb E.A."/>
        </authorList>
    </citation>
    <scope>NUCLEOTIDE SEQUENCE [LARGE SCALE GENOMIC DNA]</scope>
    <source>
        <strain evidence="4 6">USCH2</strain>
    </source>
</reference>
<dbReference type="Proteomes" id="UP000050378">
    <property type="component" value="Unassembled WGS sequence"/>
</dbReference>
<dbReference type="EMBL" id="LJTC01000005">
    <property type="protein sequence ID" value="KPM83706.1"/>
    <property type="molecule type" value="Genomic_DNA"/>
</dbReference>
<feature type="signal peptide" evidence="2">
    <location>
        <begin position="1"/>
        <end position="21"/>
    </location>
</feature>
<dbReference type="EMBL" id="JAQPZS010000004">
    <property type="protein sequence ID" value="MEJ6495540.1"/>
    <property type="molecule type" value="Genomic_DNA"/>
</dbReference>
<feature type="chain" id="PRO_5006137547" description="Nickel/cobalt transporter regulator" evidence="2">
    <location>
        <begin position="22"/>
        <end position="106"/>
    </location>
</feature>
<keyword evidence="2" id="KW-0732">Signal</keyword>
<evidence type="ECO:0000256" key="1">
    <source>
        <dbReference type="SAM" id="MobiDB-lite"/>
    </source>
</evidence>
<dbReference type="RefSeq" id="WP_054552620.1">
    <property type="nucleotide sequence ID" value="NZ_JAQPZS010000004.1"/>
</dbReference>
<evidence type="ECO:0000313" key="4">
    <source>
        <dbReference type="EMBL" id="MEJ6495540.1"/>
    </source>
</evidence>
<dbReference type="PATRIC" id="fig|570156.3.peg.2789"/>
<feature type="compositionally biased region" description="Basic and acidic residues" evidence="1">
    <location>
        <begin position="22"/>
        <end position="44"/>
    </location>
</feature>
<accession>A0A0P7D566</accession>
<comment type="caution">
    <text evidence="3">The sequence shown here is derived from an EMBL/GenBank/DDBJ whole genome shotgun (WGS) entry which is preliminary data.</text>
</comment>
<dbReference type="AlphaFoldDB" id="A0A0P7D566"/>
<dbReference type="OrthoDB" id="5739345at2"/>
<reference evidence="3 5" key="1">
    <citation type="submission" date="2015-09" db="EMBL/GenBank/DDBJ databases">
        <title>Draft Genome Sequence of Pseudoalteromonas lipolytica UCD-48B.</title>
        <authorList>
            <person name="Krusor M."/>
            <person name="Coil D.A."/>
            <person name="Lang J.M."/>
            <person name="Eisen J.A."/>
            <person name="Alexiev A."/>
        </authorList>
    </citation>
    <scope>NUCLEOTIDE SEQUENCE [LARGE SCALE GENOMIC DNA]</scope>
    <source>
        <strain evidence="3 5">UCD-48B</strain>
    </source>
</reference>
<protein>
    <recommendedName>
        <fullName evidence="7">Nickel/cobalt transporter regulator</fullName>
    </recommendedName>
</protein>